<reference evidence="2 3" key="1">
    <citation type="submission" date="2018-04" db="EMBL/GenBank/DDBJ databases">
        <authorList>
            <person name="Zhang X."/>
            <person name="Yuan J."/>
            <person name="Li F."/>
            <person name="Xiang J."/>
        </authorList>
    </citation>
    <scope>NUCLEOTIDE SEQUENCE [LARGE SCALE GENOMIC DNA]</scope>
    <source>
        <tissue evidence="2">Muscle</tissue>
    </source>
</reference>
<dbReference type="AlphaFoldDB" id="A0A3R7PLX9"/>
<feature type="region of interest" description="Disordered" evidence="1">
    <location>
        <begin position="74"/>
        <end position="104"/>
    </location>
</feature>
<feature type="compositionally biased region" description="Low complexity" evidence="1">
    <location>
        <begin position="450"/>
        <end position="468"/>
    </location>
</feature>
<evidence type="ECO:0000313" key="3">
    <source>
        <dbReference type="Proteomes" id="UP000283509"/>
    </source>
</evidence>
<comment type="caution">
    <text evidence="2">The sequence shown here is derived from an EMBL/GenBank/DDBJ whole genome shotgun (WGS) entry which is preliminary data.</text>
</comment>
<feature type="region of interest" description="Disordered" evidence="1">
    <location>
        <begin position="537"/>
        <end position="600"/>
    </location>
</feature>
<evidence type="ECO:0000256" key="1">
    <source>
        <dbReference type="SAM" id="MobiDB-lite"/>
    </source>
</evidence>
<feature type="compositionally biased region" description="Low complexity" evidence="1">
    <location>
        <begin position="217"/>
        <end position="230"/>
    </location>
</feature>
<feature type="compositionally biased region" description="Low complexity" evidence="1">
    <location>
        <begin position="540"/>
        <end position="579"/>
    </location>
</feature>
<feature type="compositionally biased region" description="Polar residues" evidence="1">
    <location>
        <begin position="283"/>
        <end position="324"/>
    </location>
</feature>
<dbReference type="STRING" id="6689.A0A3R7PLX9"/>
<feature type="compositionally biased region" description="Polar residues" evidence="1">
    <location>
        <begin position="83"/>
        <end position="93"/>
    </location>
</feature>
<feature type="compositionally biased region" description="Polar residues" evidence="1">
    <location>
        <begin position="432"/>
        <end position="444"/>
    </location>
</feature>
<feature type="compositionally biased region" description="Low complexity" evidence="1">
    <location>
        <begin position="265"/>
        <end position="282"/>
    </location>
</feature>
<feature type="region of interest" description="Disordered" evidence="1">
    <location>
        <begin position="432"/>
        <end position="468"/>
    </location>
</feature>
<evidence type="ECO:0000313" key="2">
    <source>
        <dbReference type="EMBL" id="ROT76276.1"/>
    </source>
</evidence>
<proteinExistence type="predicted"/>
<dbReference type="OrthoDB" id="6378905at2759"/>
<dbReference type="Proteomes" id="UP000283509">
    <property type="component" value="Unassembled WGS sequence"/>
</dbReference>
<protein>
    <submittedName>
        <fullName evidence="2">Uncharacterized protein</fullName>
    </submittedName>
</protein>
<organism evidence="2 3">
    <name type="scientific">Penaeus vannamei</name>
    <name type="common">Whiteleg shrimp</name>
    <name type="synonym">Litopenaeus vannamei</name>
    <dbReference type="NCBI Taxonomy" id="6689"/>
    <lineage>
        <taxon>Eukaryota</taxon>
        <taxon>Metazoa</taxon>
        <taxon>Ecdysozoa</taxon>
        <taxon>Arthropoda</taxon>
        <taxon>Crustacea</taxon>
        <taxon>Multicrustacea</taxon>
        <taxon>Malacostraca</taxon>
        <taxon>Eumalacostraca</taxon>
        <taxon>Eucarida</taxon>
        <taxon>Decapoda</taxon>
        <taxon>Dendrobranchiata</taxon>
        <taxon>Penaeoidea</taxon>
        <taxon>Penaeidae</taxon>
        <taxon>Penaeus</taxon>
    </lineage>
</organism>
<feature type="compositionally biased region" description="Polar residues" evidence="1">
    <location>
        <begin position="243"/>
        <end position="264"/>
    </location>
</feature>
<feature type="region of interest" description="Disordered" evidence="1">
    <location>
        <begin position="213"/>
        <end position="330"/>
    </location>
</feature>
<sequence>MLKSQEVDVFTKMFLWMMALVAAGATGLSSVAGAPAREDLLSGGVQQVSVLNVRSLLDLPFFNSPDSQVFLVHPPGFAPQAPPSQASNQRPVTSPSSPASSPHITPAVLVASNVPSHVSSGARPHVLPSMLPNLLPDIQSNPIMDEMVDPSIALRNQPRAPVANTLTPIPVIPETMTLTSAQASLDISTLSSTAVHEPAVAIPQLSIAVSESPATASQPLPSTSQLLSSTPQPPSSTPHALPATSQSILASSPSQIANSIPQHQSSASDVPVSTSSDVPLTPQSQASASLTLSTPEQSTSHQQNEVSLNPPTDAQLSIPGSSLPSPADPLAQEKNFIHQPVVPTPHLLSSTSLPPLPSPLPSLPVNVASSSQVSLSQELATTPASSALPASPAIASSRILQVNQDQSVNTLPSKTSPQPSLGHIEIAQTQPSFSTTVTQESPLQETFLDSPPVTSTAPPVSTSTGSVTPTIQENEVSTIPEGLAARHPVRLIMPGAEEVTARRLATQARRASMQRSTTVETTPATFSTVVQETTPKTFFSSATPGTTPPSSTTSVITSLASTPATPSSATSAPLRASTPQARPNAPQQEAAPPSAGAAGKITSLDPLTSLFLSVSRSAVQNVESAAFSHFHDQRPAVVPVTEGTPEVP</sequence>
<reference evidence="2 3" key="2">
    <citation type="submission" date="2019-01" db="EMBL/GenBank/DDBJ databases">
        <title>The decoding of complex shrimp genome reveals the adaptation for benthos swimmer, frequently molting mechanism and breeding impact on genome.</title>
        <authorList>
            <person name="Sun Y."/>
            <person name="Gao Y."/>
            <person name="Yu Y."/>
        </authorList>
    </citation>
    <scope>NUCLEOTIDE SEQUENCE [LARGE SCALE GENOMIC DNA]</scope>
    <source>
        <tissue evidence="2">Muscle</tissue>
    </source>
</reference>
<name>A0A3R7PLX9_PENVA</name>
<dbReference type="EMBL" id="QCYY01001677">
    <property type="protein sequence ID" value="ROT76276.1"/>
    <property type="molecule type" value="Genomic_DNA"/>
</dbReference>
<keyword evidence="3" id="KW-1185">Reference proteome</keyword>
<accession>A0A3R7PLX9</accession>
<gene>
    <name evidence="2" type="ORF">C7M84_005170</name>
</gene>